<keyword evidence="3" id="KW-0458">Lysosome</keyword>
<comment type="caution">
    <text evidence="6">The sequence shown here is derived from an EMBL/GenBank/DDBJ whole genome shotgun (WGS) entry which is preliminary data.</text>
</comment>
<dbReference type="FunFam" id="1.10.3450.30:FF:000001">
    <property type="entry name" value="KICSTOR complex protein C12orf66 homolog"/>
    <property type="match status" value="1"/>
</dbReference>
<dbReference type="AlphaFoldDB" id="A0AAD9JTG8"/>
<dbReference type="EMBL" id="JAODUP010000174">
    <property type="protein sequence ID" value="KAK2158248.1"/>
    <property type="molecule type" value="Genomic_DNA"/>
</dbReference>
<dbReference type="GO" id="GO:0034198">
    <property type="term" value="P:cellular response to amino acid starvation"/>
    <property type="evidence" value="ECO:0007669"/>
    <property type="project" value="TreeGrafter"/>
</dbReference>
<evidence type="ECO:0000313" key="6">
    <source>
        <dbReference type="EMBL" id="KAK2158248.1"/>
    </source>
</evidence>
<accession>A0AAD9JTG8</accession>
<keyword evidence="7" id="KW-1185">Reference proteome</keyword>
<keyword evidence="2" id="KW-0472">Membrane</keyword>
<evidence type="ECO:0000256" key="5">
    <source>
        <dbReference type="ARBA" id="ARBA00072667"/>
    </source>
</evidence>
<protein>
    <recommendedName>
        <fullName evidence="5">KICSTOR subunit 2</fullName>
    </recommendedName>
</protein>
<evidence type="ECO:0000313" key="7">
    <source>
        <dbReference type="Proteomes" id="UP001208570"/>
    </source>
</evidence>
<comment type="subcellular location">
    <subcellularLocation>
        <location evidence="1">Lysosome membrane</location>
    </subcellularLocation>
</comment>
<dbReference type="Gene3D" id="1.10.3450.30">
    <property type="match status" value="1"/>
</dbReference>
<name>A0AAD9JTG8_9ANNE</name>
<dbReference type="GO" id="GO:0005765">
    <property type="term" value="C:lysosomal membrane"/>
    <property type="evidence" value="ECO:0007669"/>
    <property type="project" value="UniProtKB-SubCell"/>
</dbReference>
<dbReference type="GO" id="GO:0061462">
    <property type="term" value="P:protein localization to lysosome"/>
    <property type="evidence" value="ECO:0007669"/>
    <property type="project" value="TreeGrafter"/>
</dbReference>
<dbReference type="SUPFAM" id="SSF158548">
    <property type="entry name" value="FLJ32549 domain-like"/>
    <property type="match status" value="1"/>
</dbReference>
<dbReference type="PANTHER" id="PTHR31581:SF1">
    <property type="entry name" value="KICSTOR SUBUNIT 2"/>
    <property type="match status" value="1"/>
</dbReference>
<gene>
    <name evidence="6" type="ORF">LSH36_174g06042</name>
</gene>
<evidence type="ECO:0000256" key="2">
    <source>
        <dbReference type="ARBA" id="ARBA00023136"/>
    </source>
</evidence>
<dbReference type="Pfam" id="PF09404">
    <property type="entry name" value="C12orf66_like"/>
    <property type="match status" value="1"/>
</dbReference>
<evidence type="ECO:0000256" key="3">
    <source>
        <dbReference type="ARBA" id="ARBA00023228"/>
    </source>
</evidence>
<sequence>MASALPPVSKEQAFLETYFQCLQKFAYDKAKELSDKEKEALKTQPVSAWSILVHCLGSLVTADKAYSSLLFLTQNLNARFFGRKDNLRTNYNCLLLELRKIEEASKRSVASGDPGRNLEQLFGHLSGQLCHYITARIKLAEFYEKMMLLSQSKCVMFEDIQVIIAEIIQDYQKNFHHPILSPIKSNFSLECDILNHLIQAQVKLQEWQFLECLLHLNDANTKLNSWASYSLPKEVKRIGFSTSSSRCQFPAVYQWLVRFKGLLVAKFGLYFFDVLSRHGPANEVKNLMAKASIDFYTRMVQFQKKSDATAVCLILDTTNKENSEYVYQGQGYNHPKREREKPEGMDSYPTIFSYPGVR</sequence>
<reference evidence="6" key="1">
    <citation type="journal article" date="2023" name="Mol. Biol. Evol.">
        <title>Third-Generation Sequencing Reveals the Adaptive Role of the Epigenome in Three Deep-Sea Polychaetes.</title>
        <authorList>
            <person name="Perez M."/>
            <person name="Aroh O."/>
            <person name="Sun Y."/>
            <person name="Lan Y."/>
            <person name="Juniper S.K."/>
            <person name="Young C.R."/>
            <person name="Angers B."/>
            <person name="Qian P.Y."/>
        </authorList>
    </citation>
    <scope>NUCLEOTIDE SEQUENCE</scope>
    <source>
        <strain evidence="6">P08H-3</strain>
    </source>
</reference>
<dbReference type="SUPFAM" id="SSF160651">
    <property type="entry name" value="FLJ32549 C-terminal domain-like"/>
    <property type="match status" value="1"/>
</dbReference>
<dbReference type="Proteomes" id="UP001208570">
    <property type="component" value="Unassembled WGS sequence"/>
</dbReference>
<dbReference type="GO" id="GO:0042149">
    <property type="term" value="P:cellular response to glucose starvation"/>
    <property type="evidence" value="ECO:0007669"/>
    <property type="project" value="TreeGrafter"/>
</dbReference>
<dbReference type="InterPro" id="IPR038060">
    <property type="entry name" value="C12orf66-like_central_sf"/>
</dbReference>
<comment type="similarity">
    <text evidence="4">Belongs to the KICS2 family.</text>
</comment>
<dbReference type="PANTHER" id="PTHR31581">
    <property type="entry name" value="KICSTOR COMPLEX PROTEIN C12ORF66"/>
    <property type="match status" value="1"/>
</dbReference>
<proteinExistence type="inferred from homology"/>
<organism evidence="6 7">
    <name type="scientific">Paralvinella palmiformis</name>
    <dbReference type="NCBI Taxonomy" id="53620"/>
    <lineage>
        <taxon>Eukaryota</taxon>
        <taxon>Metazoa</taxon>
        <taxon>Spiralia</taxon>
        <taxon>Lophotrochozoa</taxon>
        <taxon>Annelida</taxon>
        <taxon>Polychaeta</taxon>
        <taxon>Sedentaria</taxon>
        <taxon>Canalipalpata</taxon>
        <taxon>Terebellida</taxon>
        <taxon>Terebelliformia</taxon>
        <taxon>Alvinellidae</taxon>
        <taxon>Paralvinella</taxon>
    </lineage>
</organism>
<dbReference type="InterPro" id="IPR018544">
    <property type="entry name" value="KICS_2"/>
</dbReference>
<evidence type="ECO:0000256" key="4">
    <source>
        <dbReference type="ARBA" id="ARBA00060863"/>
    </source>
</evidence>
<dbReference type="GO" id="GO:1904262">
    <property type="term" value="P:negative regulation of TORC1 signaling"/>
    <property type="evidence" value="ECO:0007669"/>
    <property type="project" value="TreeGrafter"/>
</dbReference>
<evidence type="ECO:0000256" key="1">
    <source>
        <dbReference type="ARBA" id="ARBA00004656"/>
    </source>
</evidence>